<dbReference type="InParanoid" id="S7W4Z8"/>
<gene>
    <name evidence="5" type="ORF">SLOPH_1545</name>
</gene>
<evidence type="ECO:0000259" key="4">
    <source>
        <dbReference type="Pfam" id="PF01336"/>
    </source>
</evidence>
<comment type="caution">
    <text evidence="5">The sequence shown here is derived from an EMBL/GenBank/DDBJ whole genome shotgun (WGS) entry which is preliminary data.</text>
</comment>
<feature type="domain" description="OB" evidence="4">
    <location>
        <begin position="41"/>
        <end position="113"/>
    </location>
</feature>
<dbReference type="Gene3D" id="2.40.50.140">
    <property type="entry name" value="Nucleic acid-binding proteins"/>
    <property type="match status" value="1"/>
</dbReference>
<keyword evidence="3" id="KW-0539">Nucleus</keyword>
<evidence type="ECO:0000256" key="3">
    <source>
        <dbReference type="ARBA" id="ARBA00023242"/>
    </source>
</evidence>
<dbReference type="Proteomes" id="UP000014978">
    <property type="component" value="Unassembled WGS sequence"/>
</dbReference>
<dbReference type="EMBL" id="ATCN01001245">
    <property type="protein sequence ID" value="EPR77821.1"/>
    <property type="molecule type" value="Genomic_DNA"/>
</dbReference>
<evidence type="ECO:0000313" key="5">
    <source>
        <dbReference type="EMBL" id="EPR77821.1"/>
    </source>
</evidence>
<evidence type="ECO:0000256" key="2">
    <source>
        <dbReference type="ARBA" id="ARBA00023125"/>
    </source>
</evidence>
<comment type="subcellular location">
    <subcellularLocation>
        <location evidence="1">Nucleus</location>
    </subcellularLocation>
</comment>
<dbReference type="AlphaFoldDB" id="S7W4Z8"/>
<feature type="non-terminal residue" evidence="5">
    <location>
        <position position="188"/>
    </location>
</feature>
<dbReference type="STRING" id="1358809.S7W4Z8"/>
<keyword evidence="6" id="KW-1185">Reference proteome</keyword>
<feature type="non-terminal residue" evidence="5">
    <location>
        <position position="1"/>
    </location>
</feature>
<dbReference type="GO" id="GO:0003677">
    <property type="term" value="F:DNA binding"/>
    <property type="evidence" value="ECO:0007669"/>
    <property type="project" value="UniProtKB-KW"/>
</dbReference>
<dbReference type="VEuPathDB" id="MicrosporidiaDB:SLOPH_1545"/>
<dbReference type="PANTHER" id="PTHR13989">
    <property type="entry name" value="REPLICATION PROTEIN A-RELATED"/>
    <property type="match status" value="1"/>
</dbReference>
<evidence type="ECO:0000313" key="6">
    <source>
        <dbReference type="Proteomes" id="UP000014978"/>
    </source>
</evidence>
<organism evidence="5 6">
    <name type="scientific">Spraguea lophii (strain 42_110)</name>
    <name type="common">Microsporidian parasite</name>
    <dbReference type="NCBI Taxonomy" id="1358809"/>
    <lineage>
        <taxon>Eukaryota</taxon>
        <taxon>Fungi</taxon>
        <taxon>Fungi incertae sedis</taxon>
        <taxon>Microsporidia</taxon>
        <taxon>Spragueidae</taxon>
        <taxon>Spraguea</taxon>
    </lineage>
</organism>
<dbReference type="SUPFAM" id="SSF50249">
    <property type="entry name" value="Nucleic acid-binding proteins"/>
    <property type="match status" value="1"/>
</dbReference>
<reference evidence="6" key="1">
    <citation type="journal article" date="2013" name="PLoS Genet.">
        <title>The genome of Spraguea lophii and the basis of host-microsporidian interactions.</title>
        <authorList>
            <person name="Campbell S.E."/>
            <person name="Williams T.A."/>
            <person name="Yousuf A."/>
            <person name="Soanes D.M."/>
            <person name="Paszkiewicz K.H."/>
            <person name="Williams B.A.P."/>
        </authorList>
    </citation>
    <scope>NUCLEOTIDE SEQUENCE [LARGE SCALE GENOMIC DNA]</scope>
    <source>
        <strain evidence="6">42_110</strain>
    </source>
</reference>
<dbReference type="GO" id="GO:0005634">
    <property type="term" value="C:nucleus"/>
    <property type="evidence" value="ECO:0007669"/>
    <property type="project" value="UniProtKB-SubCell"/>
</dbReference>
<dbReference type="OMA" id="MINASFW"/>
<dbReference type="InterPro" id="IPR012340">
    <property type="entry name" value="NA-bd_OB-fold"/>
</dbReference>
<protein>
    <submittedName>
        <fullName evidence="5">Replication factor A protein 2</fullName>
    </submittedName>
</protein>
<evidence type="ECO:0000256" key="1">
    <source>
        <dbReference type="ARBA" id="ARBA00004123"/>
    </source>
</evidence>
<dbReference type="InterPro" id="IPR040260">
    <property type="entry name" value="RFA2-like"/>
</dbReference>
<dbReference type="InterPro" id="IPR004365">
    <property type="entry name" value="NA-bd_OB_tRNA"/>
</dbReference>
<keyword evidence="2" id="KW-0238">DNA-binding</keyword>
<dbReference type="OrthoDB" id="25571at2759"/>
<name>S7W4Z8_SPRLO</name>
<sequence length="188" mass="21705">NNLPMDSNFLTSSPKKTFKKCIKKYTVSQLLSTNEDTSIIQLVGWVRDVKNLSNGTVFILEDSNNIECAYWPSNPLDDINSGLIEVNSILMVTGTLRNFNNKKSITVTNIQKINDSNFMFYHYLSVIKQNTKKDFIEEPTKNHNNIKDDILQCYRNNQDANGLHLDIVINMLKNKYKEEDIIFISFNL</sequence>
<proteinExistence type="predicted"/>
<dbReference type="Pfam" id="PF01336">
    <property type="entry name" value="tRNA_anti-codon"/>
    <property type="match status" value="1"/>
</dbReference>
<dbReference type="HOGENOM" id="CLU_085472_0_0_1"/>
<dbReference type="PANTHER" id="PTHR13989:SF16">
    <property type="entry name" value="REPLICATION PROTEIN A2"/>
    <property type="match status" value="1"/>
</dbReference>
<accession>S7W4Z8</accession>